<gene>
    <name evidence="4" type="ORF">SAMN04488068_2645</name>
</gene>
<dbReference type="AlphaFoldDB" id="A0A1M5QJA8"/>
<feature type="region of interest" description="Disordered" evidence="1">
    <location>
        <begin position="1"/>
        <end position="23"/>
    </location>
</feature>
<feature type="transmembrane region" description="Helical" evidence="2">
    <location>
        <begin position="130"/>
        <end position="150"/>
    </location>
</feature>
<evidence type="ECO:0000256" key="2">
    <source>
        <dbReference type="SAM" id="Phobius"/>
    </source>
</evidence>
<sequence length="198" mass="21235">MPPLKHAARNSQQRQRDKLDAIPPPPVRLIMTTPVHLISFGFGSGLARHAPGTWGTLAAVPLFLLMSALSWPYYAGLCLLLFAFGCWATGESARLLQVSDYPGFVFDEIVGFLITAAPLVYALPYLSLSVLAWLPLAFVLFRVFDILKPWPIGWLDRQVHGGLGVMLDDGLAGVMAGAVLAFAMACAGTLGRSVVAVG</sequence>
<keyword evidence="2" id="KW-0472">Membrane</keyword>
<dbReference type="InterPro" id="IPR036681">
    <property type="entry name" value="PgpA-like_sf"/>
</dbReference>
<evidence type="ECO:0000313" key="4">
    <source>
        <dbReference type="EMBL" id="SHH13931.1"/>
    </source>
</evidence>
<keyword evidence="5" id="KW-1185">Reference proteome</keyword>
<dbReference type="GO" id="GO:0008962">
    <property type="term" value="F:phosphatidylglycerophosphatase activity"/>
    <property type="evidence" value="ECO:0007669"/>
    <property type="project" value="InterPro"/>
</dbReference>
<dbReference type="EMBL" id="FQWZ01000006">
    <property type="protein sequence ID" value="SHH13931.1"/>
    <property type="molecule type" value="Genomic_DNA"/>
</dbReference>
<dbReference type="InterPro" id="IPR026037">
    <property type="entry name" value="PgpA"/>
</dbReference>
<evidence type="ECO:0000256" key="1">
    <source>
        <dbReference type="SAM" id="MobiDB-lite"/>
    </source>
</evidence>
<protein>
    <submittedName>
        <fullName evidence="4">Phosphatidylglycerophosphatase A</fullName>
    </submittedName>
</protein>
<dbReference type="PANTHER" id="PTHR36305:SF1">
    <property type="entry name" value="PHOSPHATIDYLGLYCEROPHOSPHATASE A"/>
    <property type="match status" value="1"/>
</dbReference>
<dbReference type="Proteomes" id="UP000199758">
    <property type="component" value="Unassembled WGS sequence"/>
</dbReference>
<feature type="transmembrane region" description="Helical" evidence="2">
    <location>
        <begin position="27"/>
        <end position="47"/>
    </location>
</feature>
<accession>A0A1M5QJA8</accession>
<keyword evidence="2" id="KW-1133">Transmembrane helix</keyword>
<dbReference type="Pfam" id="PF04608">
    <property type="entry name" value="PgpA"/>
    <property type="match status" value="1"/>
</dbReference>
<evidence type="ECO:0000313" key="5">
    <source>
        <dbReference type="Proteomes" id="UP000199758"/>
    </source>
</evidence>
<dbReference type="InterPro" id="IPR007686">
    <property type="entry name" value="YutG/PgpA"/>
</dbReference>
<name>A0A1M5QJA8_9GAMM</name>
<proteinExistence type="predicted"/>
<feature type="domain" description="YutG/PgpA" evidence="3">
    <location>
        <begin position="38"/>
        <end position="183"/>
    </location>
</feature>
<dbReference type="GO" id="GO:0006629">
    <property type="term" value="P:lipid metabolic process"/>
    <property type="evidence" value="ECO:0007669"/>
    <property type="project" value="InterPro"/>
</dbReference>
<feature type="transmembrane region" description="Helical" evidence="2">
    <location>
        <begin position="170"/>
        <end position="190"/>
    </location>
</feature>
<dbReference type="OrthoDB" id="9804091at2"/>
<evidence type="ECO:0000259" key="3">
    <source>
        <dbReference type="Pfam" id="PF04608"/>
    </source>
</evidence>
<keyword evidence="2" id="KW-0812">Transmembrane</keyword>
<dbReference type="SUPFAM" id="SSF101307">
    <property type="entry name" value="YutG-like"/>
    <property type="match status" value="1"/>
</dbReference>
<feature type="transmembrane region" description="Helical" evidence="2">
    <location>
        <begin position="59"/>
        <end position="84"/>
    </location>
</feature>
<organism evidence="4 5">
    <name type="scientific">Hydrocarboniphaga daqingensis</name>
    <dbReference type="NCBI Taxonomy" id="490188"/>
    <lineage>
        <taxon>Bacteria</taxon>
        <taxon>Pseudomonadati</taxon>
        <taxon>Pseudomonadota</taxon>
        <taxon>Gammaproteobacteria</taxon>
        <taxon>Nevskiales</taxon>
        <taxon>Nevskiaceae</taxon>
        <taxon>Hydrocarboniphaga</taxon>
    </lineage>
</organism>
<reference evidence="4 5" key="1">
    <citation type="submission" date="2016-11" db="EMBL/GenBank/DDBJ databases">
        <authorList>
            <person name="Jaros S."/>
            <person name="Januszkiewicz K."/>
            <person name="Wedrychowicz H."/>
        </authorList>
    </citation>
    <scope>NUCLEOTIDE SEQUENCE [LARGE SCALE GENOMIC DNA]</scope>
    <source>
        <strain evidence="4 5">CGMCC 1.7049</strain>
    </source>
</reference>
<dbReference type="STRING" id="490188.SAMN04488068_2645"/>
<dbReference type="PANTHER" id="PTHR36305">
    <property type="entry name" value="PHOSPHATIDYLGLYCEROPHOSPHATASE A"/>
    <property type="match status" value="1"/>
</dbReference>
<dbReference type="CDD" id="cd06971">
    <property type="entry name" value="PgpA"/>
    <property type="match status" value="1"/>
</dbReference>